<organism evidence="6 7">
    <name type="scientific">Parasedimentitalea psychrophila</name>
    <dbReference type="NCBI Taxonomy" id="2997337"/>
    <lineage>
        <taxon>Bacteria</taxon>
        <taxon>Pseudomonadati</taxon>
        <taxon>Pseudomonadota</taxon>
        <taxon>Alphaproteobacteria</taxon>
        <taxon>Rhodobacterales</taxon>
        <taxon>Paracoccaceae</taxon>
        <taxon>Parasedimentitalea</taxon>
    </lineage>
</organism>
<keyword evidence="3 5" id="KW-1133">Transmembrane helix</keyword>
<dbReference type="EMBL" id="CP127247">
    <property type="protein sequence ID" value="WIY27280.1"/>
    <property type="molecule type" value="Genomic_DNA"/>
</dbReference>
<dbReference type="AlphaFoldDB" id="A0A9Y2L3G8"/>
<sequence length="139" mass="14890">MPELVADYSVAIISLLIFVLTVLLQSAMVGAAKAKAGAAPGSTPQADYDNKLYRLNRSHQNGIEIMPAAAIVLFACILAGVSATWVNLLMAVFLATRLAYVLVYARNLGQASQGLRTFTYVAGWAMLMILCVLAIWALL</sequence>
<dbReference type="GO" id="GO:0016020">
    <property type="term" value="C:membrane"/>
    <property type="evidence" value="ECO:0007669"/>
    <property type="project" value="UniProtKB-SubCell"/>
</dbReference>
<dbReference type="SUPFAM" id="SSF161084">
    <property type="entry name" value="MAPEG domain-like"/>
    <property type="match status" value="1"/>
</dbReference>
<dbReference type="Gene3D" id="1.20.120.550">
    <property type="entry name" value="Membrane associated eicosanoid/glutathione metabolism-like domain"/>
    <property type="match status" value="1"/>
</dbReference>
<evidence type="ECO:0000313" key="7">
    <source>
        <dbReference type="Proteomes" id="UP001238334"/>
    </source>
</evidence>
<keyword evidence="7" id="KW-1185">Reference proteome</keyword>
<name>A0A9Y2L3G8_9RHOB</name>
<reference evidence="6 7" key="1">
    <citation type="submission" date="2023-06" db="EMBL/GenBank/DDBJ databases">
        <title>Parasedimentitalea psychrophila sp. nov., a psychrophilic bacterium isolated from deep-sea sediment.</title>
        <authorList>
            <person name="Li A."/>
        </authorList>
    </citation>
    <scope>NUCLEOTIDE SEQUENCE [LARGE SCALE GENOMIC DNA]</scope>
    <source>
        <strain evidence="6 7">QS115</strain>
    </source>
</reference>
<evidence type="ECO:0000256" key="2">
    <source>
        <dbReference type="ARBA" id="ARBA00022692"/>
    </source>
</evidence>
<evidence type="ECO:0000256" key="3">
    <source>
        <dbReference type="ARBA" id="ARBA00022989"/>
    </source>
</evidence>
<evidence type="ECO:0000256" key="1">
    <source>
        <dbReference type="ARBA" id="ARBA00004370"/>
    </source>
</evidence>
<evidence type="ECO:0000256" key="5">
    <source>
        <dbReference type="SAM" id="Phobius"/>
    </source>
</evidence>
<keyword evidence="4 5" id="KW-0472">Membrane</keyword>
<protein>
    <submittedName>
        <fullName evidence="6">MAPEG family protein</fullName>
    </submittedName>
</protein>
<feature type="transmembrane region" description="Helical" evidence="5">
    <location>
        <begin position="63"/>
        <end position="82"/>
    </location>
</feature>
<feature type="transmembrane region" description="Helical" evidence="5">
    <location>
        <begin position="117"/>
        <end position="138"/>
    </location>
</feature>
<evidence type="ECO:0000313" key="6">
    <source>
        <dbReference type="EMBL" id="WIY27280.1"/>
    </source>
</evidence>
<proteinExistence type="predicted"/>
<keyword evidence="2 5" id="KW-0812">Transmembrane</keyword>
<dbReference type="PANTHER" id="PTHR35371:SF1">
    <property type="entry name" value="BLR7753 PROTEIN"/>
    <property type="match status" value="1"/>
</dbReference>
<evidence type="ECO:0000256" key="4">
    <source>
        <dbReference type="ARBA" id="ARBA00023136"/>
    </source>
</evidence>
<dbReference type="KEGG" id="ppso:QPJ95_10355"/>
<feature type="transmembrane region" description="Helical" evidence="5">
    <location>
        <begin position="6"/>
        <end position="24"/>
    </location>
</feature>
<gene>
    <name evidence="6" type="ORF">QPJ95_10355</name>
</gene>
<accession>A0A9Y2L3G8</accession>
<dbReference type="InterPro" id="IPR023352">
    <property type="entry name" value="MAPEG-like_dom_sf"/>
</dbReference>
<dbReference type="PANTHER" id="PTHR35371">
    <property type="entry name" value="INNER MEMBRANE PROTEIN"/>
    <property type="match status" value="1"/>
</dbReference>
<comment type="subcellular location">
    <subcellularLocation>
        <location evidence="1">Membrane</location>
    </subcellularLocation>
</comment>
<dbReference type="Proteomes" id="UP001238334">
    <property type="component" value="Chromosome"/>
</dbReference>
<feature type="transmembrane region" description="Helical" evidence="5">
    <location>
        <begin position="88"/>
        <end position="105"/>
    </location>
</feature>
<dbReference type="RefSeq" id="WP_270920024.1">
    <property type="nucleotide sequence ID" value="NZ_CP127247.1"/>
</dbReference>
<dbReference type="InterPro" id="IPR001129">
    <property type="entry name" value="Membr-assoc_MAPEG"/>
</dbReference>
<dbReference type="Pfam" id="PF01124">
    <property type="entry name" value="MAPEG"/>
    <property type="match status" value="1"/>
</dbReference>